<keyword evidence="3" id="KW-1185">Reference proteome</keyword>
<evidence type="ECO:0000313" key="3">
    <source>
        <dbReference type="Proteomes" id="UP000321570"/>
    </source>
</evidence>
<name>A0A564YY69_HYMDI</name>
<feature type="region of interest" description="Disordered" evidence="1">
    <location>
        <begin position="1"/>
        <end position="154"/>
    </location>
</feature>
<gene>
    <name evidence="2" type="ORF">WMSIL1_LOCUS10755</name>
</gene>
<dbReference type="Proteomes" id="UP000321570">
    <property type="component" value="Unassembled WGS sequence"/>
</dbReference>
<accession>A0A564YY69</accession>
<feature type="compositionally biased region" description="Polar residues" evidence="1">
    <location>
        <begin position="100"/>
        <end position="110"/>
    </location>
</feature>
<feature type="region of interest" description="Disordered" evidence="1">
    <location>
        <begin position="178"/>
        <end position="235"/>
    </location>
</feature>
<feature type="compositionally biased region" description="Basic and acidic residues" evidence="1">
    <location>
        <begin position="111"/>
        <end position="136"/>
    </location>
</feature>
<feature type="compositionally biased region" description="Basic residues" evidence="1">
    <location>
        <begin position="200"/>
        <end position="216"/>
    </location>
</feature>
<feature type="compositionally biased region" description="Basic and acidic residues" evidence="1">
    <location>
        <begin position="1"/>
        <end position="13"/>
    </location>
</feature>
<organism evidence="2 3">
    <name type="scientific">Hymenolepis diminuta</name>
    <name type="common">Rat tapeworm</name>
    <dbReference type="NCBI Taxonomy" id="6216"/>
    <lineage>
        <taxon>Eukaryota</taxon>
        <taxon>Metazoa</taxon>
        <taxon>Spiralia</taxon>
        <taxon>Lophotrochozoa</taxon>
        <taxon>Platyhelminthes</taxon>
        <taxon>Cestoda</taxon>
        <taxon>Eucestoda</taxon>
        <taxon>Cyclophyllidea</taxon>
        <taxon>Hymenolepididae</taxon>
        <taxon>Hymenolepis</taxon>
    </lineage>
</organism>
<protein>
    <submittedName>
        <fullName evidence="2">Uncharacterized protein</fullName>
    </submittedName>
</protein>
<feature type="compositionally biased region" description="Basic and acidic residues" evidence="1">
    <location>
        <begin position="187"/>
        <end position="199"/>
    </location>
</feature>
<proteinExistence type="predicted"/>
<sequence>MSDRRDSISRKNEPPPQEWGFAGFTPSGESIYESPQSSRSRNSPQNVPAEIQLPTTTEENEETVQQPPRRSQRTRRSTQREDYIYYQPTTHRGQEEEVTMESQQPISRNSQEPREGDSGEGEREVSTEPQKQEEVLSSRPQSPTPRRKRTSKALLSDCELMSIVKEALDILRVIKDDTYEEFDTPDEEKGEKMKHKESGKNNSKKIFKKSPKRWRKRDPSDSPPGTPSAKKARID</sequence>
<feature type="compositionally biased region" description="Low complexity" evidence="1">
    <location>
        <begin position="34"/>
        <end position="46"/>
    </location>
</feature>
<evidence type="ECO:0000256" key="1">
    <source>
        <dbReference type="SAM" id="MobiDB-lite"/>
    </source>
</evidence>
<evidence type="ECO:0000313" key="2">
    <source>
        <dbReference type="EMBL" id="VUZ52211.1"/>
    </source>
</evidence>
<reference evidence="2 3" key="1">
    <citation type="submission" date="2019-07" db="EMBL/GenBank/DDBJ databases">
        <authorList>
            <person name="Jastrzebski P J."/>
            <person name="Paukszto L."/>
            <person name="Jastrzebski P J."/>
        </authorList>
    </citation>
    <scope>NUCLEOTIDE SEQUENCE [LARGE SCALE GENOMIC DNA]</scope>
    <source>
        <strain evidence="2 3">WMS-il1</strain>
    </source>
</reference>
<dbReference type="EMBL" id="CABIJS010000477">
    <property type="protein sequence ID" value="VUZ52211.1"/>
    <property type="molecule type" value="Genomic_DNA"/>
</dbReference>
<dbReference type="AlphaFoldDB" id="A0A564YY69"/>